<dbReference type="AlphaFoldDB" id="A0A383C3M9"/>
<gene>
    <name evidence="1" type="ORF">METZ01_LOCUS479900</name>
</gene>
<sequence>SIIGDNVEIGCNAVLSPGVLIGKDNWIYPNCTVSKGFHPPGHFITPSEHKSKSRPK</sequence>
<organism evidence="1">
    <name type="scientific">marine metagenome</name>
    <dbReference type="NCBI Taxonomy" id="408172"/>
    <lineage>
        <taxon>unclassified sequences</taxon>
        <taxon>metagenomes</taxon>
        <taxon>ecological metagenomes</taxon>
    </lineage>
</organism>
<protein>
    <recommendedName>
        <fullName evidence="2">UDP-3-O-[3-hydroxymyristoyl] glucosamine N-acyltransferase non-repeat region domain-containing protein</fullName>
    </recommendedName>
</protein>
<proteinExistence type="predicted"/>
<name>A0A383C3M9_9ZZZZ</name>
<reference evidence="1" key="1">
    <citation type="submission" date="2018-05" db="EMBL/GenBank/DDBJ databases">
        <authorList>
            <person name="Lanie J.A."/>
            <person name="Ng W.-L."/>
            <person name="Kazmierczak K.M."/>
            <person name="Andrzejewski T.M."/>
            <person name="Davidsen T.M."/>
            <person name="Wayne K.J."/>
            <person name="Tettelin H."/>
            <person name="Glass J.I."/>
            <person name="Rusch D."/>
            <person name="Podicherti R."/>
            <person name="Tsui H.-C.T."/>
            <person name="Winkler M.E."/>
        </authorList>
    </citation>
    <scope>NUCLEOTIDE SEQUENCE</scope>
</reference>
<evidence type="ECO:0000313" key="1">
    <source>
        <dbReference type="EMBL" id="SVE27046.1"/>
    </source>
</evidence>
<dbReference type="EMBL" id="UINC01205736">
    <property type="protein sequence ID" value="SVE27046.1"/>
    <property type="molecule type" value="Genomic_DNA"/>
</dbReference>
<evidence type="ECO:0008006" key="2">
    <source>
        <dbReference type="Google" id="ProtNLM"/>
    </source>
</evidence>
<feature type="non-terminal residue" evidence="1">
    <location>
        <position position="1"/>
    </location>
</feature>
<dbReference type="InterPro" id="IPR001451">
    <property type="entry name" value="Hexapep"/>
</dbReference>
<dbReference type="InterPro" id="IPR011004">
    <property type="entry name" value="Trimer_LpxA-like_sf"/>
</dbReference>
<dbReference type="SUPFAM" id="SSF51161">
    <property type="entry name" value="Trimeric LpxA-like enzymes"/>
    <property type="match status" value="1"/>
</dbReference>
<dbReference type="Pfam" id="PF00132">
    <property type="entry name" value="Hexapep"/>
    <property type="match status" value="1"/>
</dbReference>
<dbReference type="Gene3D" id="2.160.10.10">
    <property type="entry name" value="Hexapeptide repeat proteins"/>
    <property type="match status" value="1"/>
</dbReference>
<accession>A0A383C3M9</accession>